<keyword evidence="2" id="KW-1185">Reference proteome</keyword>
<protein>
    <submittedName>
        <fullName evidence="1">Uncharacterized protein</fullName>
    </submittedName>
</protein>
<name>A0A1G9H697_9HYPH</name>
<gene>
    <name evidence="1" type="ORF">SAMN05428953_12677</name>
</gene>
<proteinExistence type="predicted"/>
<organism evidence="1 2">
    <name type="scientific">Mesorhizobium muleiense</name>
    <dbReference type="NCBI Taxonomy" id="1004279"/>
    <lineage>
        <taxon>Bacteria</taxon>
        <taxon>Pseudomonadati</taxon>
        <taxon>Pseudomonadota</taxon>
        <taxon>Alphaproteobacteria</taxon>
        <taxon>Hyphomicrobiales</taxon>
        <taxon>Phyllobacteriaceae</taxon>
        <taxon>Mesorhizobium</taxon>
    </lineage>
</organism>
<dbReference type="AlphaFoldDB" id="A0A1G9H697"/>
<sequence length="156" mass="17884">MSGLSPIDRLINVTVMLRLTHQLNKDRNMGRVVNDWKPIEVETAEIAPHRYLWSGAIGADGQRRGDIADAKTYAEARARIPYKEGDVIYIDRGGKAARALIYRVLMIRDRYGDRRELYKVQVETRDGLFSKMWEQAHPGFVQRGYKRAGLAPEIPE</sequence>
<evidence type="ECO:0000313" key="1">
    <source>
        <dbReference type="EMBL" id="SDL08284.1"/>
    </source>
</evidence>
<dbReference type="RefSeq" id="WP_139172711.1">
    <property type="nucleotide sequence ID" value="NZ_FNEE01000026.1"/>
</dbReference>
<accession>A0A1G9H697</accession>
<reference evidence="2" key="1">
    <citation type="submission" date="2016-10" db="EMBL/GenBank/DDBJ databases">
        <authorList>
            <person name="Varghese N."/>
            <person name="Submissions S."/>
        </authorList>
    </citation>
    <scope>NUCLEOTIDE SEQUENCE [LARGE SCALE GENOMIC DNA]</scope>
    <source>
        <strain evidence="2">CGMCC 1.11022</strain>
    </source>
</reference>
<dbReference type="Proteomes" id="UP000198894">
    <property type="component" value="Unassembled WGS sequence"/>
</dbReference>
<evidence type="ECO:0000313" key="2">
    <source>
        <dbReference type="Proteomes" id="UP000198894"/>
    </source>
</evidence>
<dbReference type="EMBL" id="FNEE01000026">
    <property type="protein sequence ID" value="SDL08284.1"/>
    <property type="molecule type" value="Genomic_DNA"/>
</dbReference>